<feature type="region of interest" description="Disordered" evidence="6">
    <location>
        <begin position="474"/>
        <end position="529"/>
    </location>
</feature>
<sequence>MSFSNGSGGTLTLPSPTHVHHVDVASVRSLRRSLSRSPSKFGLRGASPSLTTPTAPVRLAESTTPPSPPPAASTTPPDTPSATLAFASSLTPQLSQITSTPLRSSVKLSLRSAKSKPTATRGSPRPRLGVSLRSPLKRVFGPSSDSGNSTPAPSADPAPQGQDTALNEAALALSPISRRNLEKPSRHSMHLDLSGSTKNGLSRLIGGNLDSFPSISVSPMKRSDAMAVDEDEPSLGSPVAKRRSLHGISGLGNFNFFDTPTIPYGTSAPPGFDIHEDANQEYQLIGSPASPFRDAAPPASTTPTSSIPKRTSSLRKSTLQQRHGESKTSWGRRHGEKQLAQLNNAASGSPRLGLRFDQYASPESSPFSPQVSLPNAPAHPAPRAPNQPHPLSRTLTQSSSNSSVPDDSPTHIPVPVGGQRSRVVSNFSKSLPLGSTRPVDGTKAIATPDYRRAKPHQGAFTSMGLVSKKVYRPDLAPPGGQGKMAVMPDTPCKKPYNSNTYPPQHSGGRRASRTSLGSPSTPFASLLSDTNRGNIFGIRDKPANLNFSQNRTGHNRKFSLLSMDGEDHGELVSSQDDIPPTPTKNFAQGTSTTPGLGFKTPINPRTSAFGMGGGDLVDSSPSCKSNTSVNTSVDSELVAAQLESERIDAIRGRASTPTPGVPHRVSSKLSTRARRRAQYPLKSKAVPKIARTSSFNEHTNGNANAVAAASPIPSDLATDAAPRTPQGSMAPPDASRLSISNPQDAQLPFHATPATPTAQASKTFAGLGDARLSVTPRNNHRPKDVDGCLVRMFEETEVIGQGKFSTVYRVAMSPPQSFTALFCPQFEGPHSPIQPLPKQFYAVKKLRAPITGDKSRNALLREVSILKTLSHSDKIVRYIASWESAGHLYIQTEFCPQGGLDGFLDQIGKRGKLDQFRAWKIMEEVLQGLHAIHSAGIVHLDIKPANILVTADRYLKIGDFGMAAVLPVTNDVEAEGDKLYIAPEVLSHEAEIGPAADIFSLGLSMLEACCNVFLPGDGAEWQALRNNNFSHIPFIANGEPSQRDANGTPLDTVFDDDGYYITAPSAPPVGITHNPSNLFGVEKRVEEIVPPYFMSNPLHDSSLDSVIRSMLNRNPAGRPSAEGLLSLYSIAWVNHRRTAGALVYEGEWGLQPVTRAREMDDTAMTDVWDQPTTLA</sequence>
<proteinExistence type="inferred from homology"/>
<dbReference type="SUPFAM" id="SSF56112">
    <property type="entry name" value="Protein kinase-like (PK-like)"/>
    <property type="match status" value="1"/>
</dbReference>
<feature type="compositionally biased region" description="Polar residues" evidence="6">
    <location>
        <begin position="583"/>
        <end position="594"/>
    </location>
</feature>
<name>A0AAJ0F6I2_9PEZI</name>
<keyword evidence="3" id="KW-0418">Kinase</keyword>
<dbReference type="GO" id="GO:0005737">
    <property type="term" value="C:cytoplasm"/>
    <property type="evidence" value="ECO:0007669"/>
    <property type="project" value="TreeGrafter"/>
</dbReference>
<dbReference type="GO" id="GO:0005634">
    <property type="term" value="C:nucleus"/>
    <property type="evidence" value="ECO:0007669"/>
    <property type="project" value="TreeGrafter"/>
</dbReference>
<dbReference type="AlphaFoldDB" id="A0AAJ0F6I2"/>
<feature type="domain" description="Protein kinase" evidence="7">
    <location>
        <begin position="793"/>
        <end position="1133"/>
    </location>
</feature>
<evidence type="ECO:0000256" key="1">
    <source>
        <dbReference type="ARBA" id="ARBA00022679"/>
    </source>
</evidence>
<accession>A0AAJ0F6I2</accession>
<dbReference type="PANTHER" id="PTHR11042">
    <property type="entry name" value="EUKARYOTIC TRANSLATION INITIATION FACTOR 2-ALPHA KINASE EIF2-ALPHA KINASE -RELATED"/>
    <property type="match status" value="1"/>
</dbReference>
<protein>
    <submittedName>
        <fullName evidence="8">Mitosis inhibitor protein kinase</fullName>
    </submittedName>
</protein>
<feature type="compositionally biased region" description="Low complexity" evidence="6">
    <location>
        <begin position="398"/>
        <end position="407"/>
    </location>
</feature>
<evidence type="ECO:0000256" key="5">
    <source>
        <dbReference type="ARBA" id="ARBA00037982"/>
    </source>
</evidence>
<keyword evidence="9" id="KW-1185">Reference proteome</keyword>
<evidence type="ECO:0000313" key="9">
    <source>
        <dbReference type="Proteomes" id="UP001239445"/>
    </source>
</evidence>
<dbReference type="PROSITE" id="PS50011">
    <property type="entry name" value="PROTEIN_KINASE_DOM"/>
    <property type="match status" value="1"/>
</dbReference>
<dbReference type="Gene3D" id="3.30.200.20">
    <property type="entry name" value="Phosphorylase Kinase, domain 1"/>
    <property type="match status" value="1"/>
</dbReference>
<dbReference type="InterPro" id="IPR000719">
    <property type="entry name" value="Prot_kinase_dom"/>
</dbReference>
<gene>
    <name evidence="8" type="ORF">QBC47DRAFT_297075</name>
</gene>
<comment type="caution">
    <text evidence="8">The sequence shown here is derived from an EMBL/GenBank/DDBJ whole genome shotgun (WGS) entry which is preliminary data.</text>
</comment>
<feature type="region of interest" description="Disordered" evidence="6">
    <location>
        <begin position="287"/>
        <end position="420"/>
    </location>
</feature>
<feature type="compositionally biased region" description="Polar residues" evidence="6">
    <location>
        <begin position="86"/>
        <end position="107"/>
    </location>
</feature>
<dbReference type="GO" id="GO:0110031">
    <property type="term" value="P:negative regulation of G2/MI transition of meiotic cell cycle"/>
    <property type="evidence" value="ECO:0007669"/>
    <property type="project" value="TreeGrafter"/>
</dbReference>
<dbReference type="InterPro" id="IPR050339">
    <property type="entry name" value="CC_SR_Kinase"/>
</dbReference>
<evidence type="ECO:0000256" key="2">
    <source>
        <dbReference type="ARBA" id="ARBA00022741"/>
    </source>
</evidence>
<evidence type="ECO:0000256" key="6">
    <source>
        <dbReference type="SAM" id="MobiDB-lite"/>
    </source>
</evidence>
<dbReference type="GO" id="GO:0004713">
    <property type="term" value="F:protein tyrosine kinase activity"/>
    <property type="evidence" value="ECO:0007669"/>
    <property type="project" value="TreeGrafter"/>
</dbReference>
<dbReference type="EMBL" id="MU839831">
    <property type="protein sequence ID" value="KAK1756881.1"/>
    <property type="molecule type" value="Genomic_DNA"/>
</dbReference>
<evidence type="ECO:0000256" key="4">
    <source>
        <dbReference type="ARBA" id="ARBA00022840"/>
    </source>
</evidence>
<dbReference type="InterPro" id="IPR008271">
    <property type="entry name" value="Ser/Thr_kinase_AS"/>
</dbReference>
<feature type="compositionally biased region" description="Polar residues" evidence="6">
    <location>
        <begin position="619"/>
        <end position="629"/>
    </location>
</feature>
<dbReference type="GO" id="GO:0005524">
    <property type="term" value="F:ATP binding"/>
    <property type="evidence" value="ECO:0007669"/>
    <property type="project" value="UniProtKB-KW"/>
</dbReference>
<feature type="compositionally biased region" description="Polar residues" evidence="6">
    <location>
        <begin position="143"/>
        <end position="152"/>
    </location>
</feature>
<feature type="compositionally biased region" description="Low complexity" evidence="6">
    <location>
        <begin position="295"/>
        <end position="306"/>
    </location>
</feature>
<evidence type="ECO:0000313" key="8">
    <source>
        <dbReference type="EMBL" id="KAK1756881.1"/>
    </source>
</evidence>
<dbReference type="Pfam" id="PF00069">
    <property type="entry name" value="Pkinase"/>
    <property type="match status" value="1"/>
</dbReference>
<keyword evidence="4" id="KW-0067">ATP-binding</keyword>
<feature type="region of interest" description="Disordered" evidence="6">
    <location>
        <begin position="30"/>
        <end position="162"/>
    </location>
</feature>
<keyword evidence="1" id="KW-0808">Transferase</keyword>
<feature type="region of interest" description="Disordered" evidence="6">
    <location>
        <begin position="568"/>
        <end position="629"/>
    </location>
</feature>
<feature type="compositionally biased region" description="Polar residues" evidence="6">
    <location>
        <begin position="307"/>
        <end position="321"/>
    </location>
</feature>
<evidence type="ECO:0000256" key="3">
    <source>
        <dbReference type="ARBA" id="ARBA00022777"/>
    </source>
</evidence>
<feature type="compositionally biased region" description="Polar residues" evidence="6">
    <location>
        <begin position="513"/>
        <end position="529"/>
    </location>
</feature>
<feature type="compositionally biased region" description="Polar residues" evidence="6">
    <location>
        <begin position="361"/>
        <end position="373"/>
    </location>
</feature>
<feature type="region of interest" description="Disordered" evidence="6">
    <location>
        <begin position="715"/>
        <end position="740"/>
    </location>
</feature>
<dbReference type="PROSITE" id="PS00108">
    <property type="entry name" value="PROTEIN_KINASE_ST"/>
    <property type="match status" value="1"/>
</dbReference>
<evidence type="ECO:0000259" key="7">
    <source>
        <dbReference type="PROSITE" id="PS50011"/>
    </source>
</evidence>
<dbReference type="Proteomes" id="UP001239445">
    <property type="component" value="Unassembled WGS sequence"/>
</dbReference>
<comment type="similarity">
    <text evidence="5">Belongs to the protein kinase superfamily. Ser/Thr protein kinase family. GCN2 subfamily.</text>
</comment>
<reference evidence="8" key="1">
    <citation type="submission" date="2023-06" db="EMBL/GenBank/DDBJ databases">
        <title>Genome-scale phylogeny and comparative genomics of the fungal order Sordariales.</title>
        <authorList>
            <consortium name="Lawrence Berkeley National Laboratory"/>
            <person name="Hensen N."/>
            <person name="Bonometti L."/>
            <person name="Westerberg I."/>
            <person name="Brannstrom I.O."/>
            <person name="Guillou S."/>
            <person name="Cros-Aarteil S."/>
            <person name="Calhoun S."/>
            <person name="Haridas S."/>
            <person name="Kuo A."/>
            <person name="Mondo S."/>
            <person name="Pangilinan J."/>
            <person name="Riley R."/>
            <person name="Labutti K."/>
            <person name="Andreopoulos B."/>
            <person name="Lipzen A."/>
            <person name="Chen C."/>
            <person name="Yanf M."/>
            <person name="Daum C."/>
            <person name="Ng V."/>
            <person name="Clum A."/>
            <person name="Steindorff A."/>
            <person name="Ohm R."/>
            <person name="Martin F."/>
            <person name="Silar P."/>
            <person name="Natvig D."/>
            <person name="Lalanne C."/>
            <person name="Gautier V."/>
            <person name="Ament-Velasquez S.L."/>
            <person name="Kruys A."/>
            <person name="Hutchinson M.I."/>
            <person name="Powell A.J."/>
            <person name="Barry K."/>
            <person name="Miller A.N."/>
            <person name="Grigoriev I.V."/>
            <person name="Debuchy R."/>
            <person name="Gladieux P."/>
            <person name="Thoren M.H."/>
            <person name="Johannesson H."/>
        </authorList>
    </citation>
    <scope>NUCLEOTIDE SEQUENCE</scope>
    <source>
        <strain evidence="8">PSN4</strain>
    </source>
</reference>
<organism evidence="8 9">
    <name type="scientific">Echria macrotheca</name>
    <dbReference type="NCBI Taxonomy" id="438768"/>
    <lineage>
        <taxon>Eukaryota</taxon>
        <taxon>Fungi</taxon>
        <taxon>Dikarya</taxon>
        <taxon>Ascomycota</taxon>
        <taxon>Pezizomycotina</taxon>
        <taxon>Sordariomycetes</taxon>
        <taxon>Sordariomycetidae</taxon>
        <taxon>Sordariales</taxon>
        <taxon>Schizotheciaceae</taxon>
        <taxon>Echria</taxon>
    </lineage>
</organism>
<feature type="compositionally biased region" description="Low complexity" evidence="6">
    <location>
        <begin position="72"/>
        <end position="83"/>
    </location>
</feature>
<dbReference type="PANTHER" id="PTHR11042:SF196">
    <property type="entry name" value="MITOSIS INHIBITOR PROTEIN KINASE SWE1"/>
    <property type="match status" value="1"/>
</dbReference>
<dbReference type="SMART" id="SM00220">
    <property type="entry name" value="S_TKc"/>
    <property type="match status" value="1"/>
</dbReference>
<feature type="compositionally biased region" description="Pro residues" evidence="6">
    <location>
        <begin position="377"/>
        <end position="388"/>
    </location>
</feature>
<dbReference type="InterPro" id="IPR011009">
    <property type="entry name" value="Kinase-like_dom_sf"/>
</dbReference>
<dbReference type="Gene3D" id="1.10.510.10">
    <property type="entry name" value="Transferase(Phosphotransferase) domain 1"/>
    <property type="match status" value="1"/>
</dbReference>
<keyword evidence="2" id="KW-0547">Nucleotide-binding</keyword>
<feature type="region of interest" description="Disordered" evidence="6">
    <location>
        <begin position="653"/>
        <end position="673"/>
    </location>
</feature>